<feature type="compositionally biased region" description="Basic and acidic residues" evidence="5">
    <location>
        <begin position="978"/>
        <end position="990"/>
    </location>
</feature>
<gene>
    <name evidence="8" type="ORF">AMORRO_LOCUS8648</name>
</gene>
<evidence type="ECO:0000256" key="4">
    <source>
        <dbReference type="ARBA" id="ARBA00023242"/>
    </source>
</evidence>
<dbReference type="Pfam" id="PF12341">
    <property type="entry name" value="Mcl1_mid"/>
    <property type="match status" value="1"/>
</dbReference>
<keyword evidence="3" id="KW-0677">Repeat</keyword>
<dbReference type="GO" id="GO:0043596">
    <property type="term" value="C:nuclear replication fork"/>
    <property type="evidence" value="ECO:0007669"/>
    <property type="project" value="TreeGrafter"/>
</dbReference>
<dbReference type="Pfam" id="PF20946">
    <property type="entry name" value="Ctf4_C"/>
    <property type="match status" value="1"/>
</dbReference>
<dbReference type="OrthoDB" id="427368at2759"/>
<evidence type="ECO:0000256" key="3">
    <source>
        <dbReference type="ARBA" id="ARBA00022737"/>
    </source>
</evidence>
<sequence length="1124" mass="128955">AKVVLKFFIMMESLDVTENNNDLEGLPLEEFDFEKFADETEGNNDKLEDTSENDLYLDDDYKEHDLAIEGFTGEDTSENTTGKLGTGMRLTKKWGMFPKKKGTMKIFQARIRQIVLVFFGIKSVQMLKDLFHLIVIPTQDPLKDNNISRNDISKDLELPKENDNNIMDKTKKNDISRNDDQKMESKQDDVLEYHDEENEQGLDYLEENHEDMLGLQENVQVVLTQEDMLSDDDILDTNDNEPEISDREVVGMTSDIPVKKTYSRKEKIDQDMDVEDNDSIFEELDYSDYNKNEIGSRNESGIQTEAEEDVNFNVNEDEQNPIEKINDENRFDLNDKEAGVVGKNKSNVVLSQEDMLEDEFLEGMLDDEEFLNNIDKNGDKPDDGFSDNNFDNETAGNEKQHVDLSSQDMLEETKIPEQDNYIREAEKKRYRPYDDFTKPQATFQPGSTPMKNHRQYLAMNSVGSISTMEHETFSTITVEYHDQSHNRGYNLRDDFNYSMACLDANGALFATESVKVNAVDTNPSILFYKPRETWASKGEWMLTLPHDEDIIAIALGSEGIIASTSKDVLRFFSLCGVQTYIFNLSSVVSMVARNEFALIVYNMGIGYKGSQSLGYILYDFRSREILQRDRMPISKDSILQWIGFSEEGMPAMFDSKGVLSVLHHYRTNNQGRWIPILDTSLNRKEEEKEWLYWPVWLNENKLICFICKNGEQHPSIPRPSFDEVNLQIPLLNLDKKDGQYEEKVMRMSVITRFEFDEAKARNSLEWEREKIKQKNKEINDTLLELIMLSCQEEKLQRALDLAKMLSTTKSLDKAIKIANFKKLPILAEKINQIKSNKITEMHKAQMMMSPSPFRTQNQTLNHTRNTHSSPLNTSSYRQNLSNALDTLGGYDSLTFGSEGDNELMISTSSTSSSHDIQTGSKRRAQEIEHDDLYYDESSKVKKTNQIGTKKNPFLQKPNNPIINPFAVSNESNADEEPETKKAKTIKENKKVAPKRQAKLGEHFGGVTKETSDGQDKEQETESINSMTEPGPGTYNTEVNEERIEVDITVGEKQSEVIVEEQEETDIAVLETNVIDKDIEEFNEFEGDPTESQYLMDFDLEQNPMDLEQIPADYEQDPSAVPEEA</sequence>
<keyword evidence="2" id="KW-0853">WD repeat</keyword>
<feature type="domain" description="WDHD1/CFT4 second beta-propeller" evidence="6">
    <location>
        <begin position="442"/>
        <end position="730"/>
    </location>
</feature>
<feature type="compositionally biased region" description="Basic and acidic residues" evidence="5">
    <location>
        <begin position="151"/>
        <end position="187"/>
    </location>
</feature>
<feature type="region of interest" description="Disordered" evidence="5">
    <location>
        <begin position="904"/>
        <end position="930"/>
    </location>
</feature>
<feature type="non-terminal residue" evidence="8">
    <location>
        <position position="1124"/>
    </location>
</feature>
<dbReference type="GO" id="GO:0006281">
    <property type="term" value="P:DNA repair"/>
    <property type="evidence" value="ECO:0007669"/>
    <property type="project" value="TreeGrafter"/>
</dbReference>
<evidence type="ECO:0000259" key="7">
    <source>
        <dbReference type="Pfam" id="PF20946"/>
    </source>
</evidence>
<feature type="compositionally biased region" description="Basic and acidic residues" evidence="5">
    <location>
        <begin position="1009"/>
        <end position="1019"/>
    </location>
</feature>
<dbReference type="GO" id="GO:0003682">
    <property type="term" value="F:chromatin binding"/>
    <property type="evidence" value="ECO:0007669"/>
    <property type="project" value="TreeGrafter"/>
</dbReference>
<dbReference type="AlphaFoldDB" id="A0A9N9CZT9"/>
<dbReference type="Proteomes" id="UP000789342">
    <property type="component" value="Unassembled WGS sequence"/>
</dbReference>
<dbReference type="GO" id="GO:0000278">
    <property type="term" value="P:mitotic cell cycle"/>
    <property type="evidence" value="ECO:0007669"/>
    <property type="project" value="TreeGrafter"/>
</dbReference>
<comment type="subcellular location">
    <subcellularLocation>
        <location evidence="1">Nucleus</location>
    </subcellularLocation>
</comment>
<feature type="region of interest" description="Disordered" evidence="5">
    <location>
        <begin position="1101"/>
        <end position="1124"/>
    </location>
</feature>
<keyword evidence="9" id="KW-1185">Reference proteome</keyword>
<feature type="compositionally biased region" description="Polar residues" evidence="5">
    <location>
        <begin position="386"/>
        <end position="395"/>
    </location>
</feature>
<feature type="domain" description="WDHD1/CFT4 helical bundle" evidence="7">
    <location>
        <begin position="738"/>
        <end position="839"/>
    </location>
</feature>
<dbReference type="InterPro" id="IPR048591">
    <property type="entry name" value="WDHD1/CFT4_hel"/>
</dbReference>
<feature type="compositionally biased region" description="Polar residues" evidence="5">
    <location>
        <begin position="1021"/>
        <end position="1037"/>
    </location>
</feature>
<evidence type="ECO:0000259" key="6">
    <source>
        <dbReference type="Pfam" id="PF12341"/>
    </source>
</evidence>
<dbReference type="PANTHER" id="PTHR19932">
    <property type="entry name" value="WD REPEAT AND HMG-BOX DNA BINDING PROTEIN"/>
    <property type="match status" value="1"/>
</dbReference>
<proteinExistence type="predicted"/>
<feature type="region of interest" description="Disordered" evidence="5">
    <location>
        <begin position="967"/>
        <end position="1038"/>
    </location>
</feature>
<reference evidence="8" key="1">
    <citation type="submission" date="2021-06" db="EMBL/GenBank/DDBJ databases">
        <authorList>
            <person name="Kallberg Y."/>
            <person name="Tangrot J."/>
            <person name="Rosling A."/>
        </authorList>
    </citation>
    <scope>NUCLEOTIDE SEQUENCE</scope>
    <source>
        <strain evidence="8">CL551</strain>
    </source>
</reference>
<evidence type="ECO:0000256" key="2">
    <source>
        <dbReference type="ARBA" id="ARBA00022574"/>
    </source>
</evidence>
<comment type="caution">
    <text evidence="8">The sequence shown here is derived from an EMBL/GenBank/DDBJ whole genome shotgun (WGS) entry which is preliminary data.</text>
</comment>
<keyword evidence="4" id="KW-0539">Nucleus</keyword>
<evidence type="ECO:0000256" key="5">
    <source>
        <dbReference type="SAM" id="MobiDB-lite"/>
    </source>
</evidence>
<feature type="region of interest" description="Disordered" evidence="5">
    <location>
        <begin position="372"/>
        <end position="418"/>
    </location>
</feature>
<dbReference type="PANTHER" id="PTHR19932:SF10">
    <property type="entry name" value="WD REPEAT AND HMG-BOX DNA-BINDING PROTEIN 1"/>
    <property type="match status" value="1"/>
</dbReference>
<dbReference type="EMBL" id="CAJVPV010007565">
    <property type="protein sequence ID" value="CAG8620668.1"/>
    <property type="molecule type" value="Genomic_DNA"/>
</dbReference>
<protein>
    <submittedName>
        <fullName evidence="8">10463_t:CDS:1</fullName>
    </submittedName>
</protein>
<dbReference type="GO" id="GO:0006261">
    <property type="term" value="P:DNA-templated DNA replication"/>
    <property type="evidence" value="ECO:0007669"/>
    <property type="project" value="TreeGrafter"/>
</dbReference>
<organism evidence="8 9">
    <name type="scientific">Acaulospora morrowiae</name>
    <dbReference type="NCBI Taxonomy" id="94023"/>
    <lineage>
        <taxon>Eukaryota</taxon>
        <taxon>Fungi</taxon>
        <taxon>Fungi incertae sedis</taxon>
        <taxon>Mucoromycota</taxon>
        <taxon>Glomeromycotina</taxon>
        <taxon>Glomeromycetes</taxon>
        <taxon>Diversisporales</taxon>
        <taxon>Acaulosporaceae</taxon>
        <taxon>Acaulospora</taxon>
    </lineage>
</organism>
<accession>A0A9N9CZT9</accession>
<feature type="region of interest" description="Disordered" evidence="5">
    <location>
        <begin position="144"/>
        <end position="187"/>
    </location>
</feature>
<evidence type="ECO:0000256" key="1">
    <source>
        <dbReference type="ARBA" id="ARBA00004123"/>
    </source>
</evidence>
<dbReference type="InterPro" id="IPR022100">
    <property type="entry name" value="WDHD1/CFT4_beta-prop_2nd"/>
</dbReference>
<name>A0A9N9CZT9_9GLOM</name>
<evidence type="ECO:0000313" key="9">
    <source>
        <dbReference type="Proteomes" id="UP000789342"/>
    </source>
</evidence>
<evidence type="ECO:0000313" key="8">
    <source>
        <dbReference type="EMBL" id="CAG8620668.1"/>
    </source>
</evidence>